<dbReference type="SMART" id="SM00950">
    <property type="entry name" value="Piwi"/>
    <property type="match status" value="1"/>
</dbReference>
<name>A0AA35X3U7_GEOBA</name>
<dbReference type="Proteomes" id="UP001174909">
    <property type="component" value="Unassembled WGS sequence"/>
</dbReference>
<dbReference type="InterPro" id="IPR012337">
    <property type="entry name" value="RNaseH-like_sf"/>
</dbReference>
<dbReference type="EMBL" id="CASHTH010003393">
    <property type="protein sequence ID" value="CAI8044393.1"/>
    <property type="molecule type" value="Genomic_DNA"/>
</dbReference>
<dbReference type="PROSITE" id="PS50822">
    <property type="entry name" value="PIWI"/>
    <property type="match status" value="1"/>
</dbReference>
<proteinExistence type="predicted"/>
<dbReference type="InterPro" id="IPR036397">
    <property type="entry name" value="RNaseH_sf"/>
</dbReference>
<organism evidence="2 3">
    <name type="scientific">Geodia barretti</name>
    <name type="common">Barrett's horny sponge</name>
    <dbReference type="NCBI Taxonomy" id="519541"/>
    <lineage>
        <taxon>Eukaryota</taxon>
        <taxon>Metazoa</taxon>
        <taxon>Porifera</taxon>
        <taxon>Demospongiae</taxon>
        <taxon>Heteroscleromorpha</taxon>
        <taxon>Tetractinellida</taxon>
        <taxon>Astrophorina</taxon>
        <taxon>Geodiidae</taxon>
        <taxon>Geodia</taxon>
    </lineage>
</organism>
<dbReference type="SUPFAM" id="SSF53098">
    <property type="entry name" value="Ribonuclease H-like"/>
    <property type="match status" value="1"/>
</dbReference>
<evidence type="ECO:0000259" key="1">
    <source>
        <dbReference type="PROSITE" id="PS50822"/>
    </source>
</evidence>
<gene>
    <name evidence="2" type="ORF">GBAR_LOCUS24630</name>
</gene>
<protein>
    <submittedName>
        <fullName evidence="2">Piwi-like protein Ago3</fullName>
    </submittedName>
</protein>
<dbReference type="GO" id="GO:0003676">
    <property type="term" value="F:nucleic acid binding"/>
    <property type="evidence" value="ECO:0007669"/>
    <property type="project" value="InterPro"/>
</dbReference>
<dbReference type="Pfam" id="PF02171">
    <property type="entry name" value="Piwi"/>
    <property type="match status" value="1"/>
</dbReference>
<dbReference type="PANTHER" id="PTHR22891">
    <property type="entry name" value="EUKARYOTIC TRANSLATION INITIATION FACTOR 2C"/>
    <property type="match status" value="1"/>
</dbReference>
<dbReference type="AlphaFoldDB" id="A0AA35X3U7"/>
<reference evidence="2" key="1">
    <citation type="submission" date="2023-03" db="EMBL/GenBank/DDBJ databases">
        <authorList>
            <person name="Steffen K."/>
            <person name="Cardenas P."/>
        </authorList>
    </citation>
    <scope>NUCLEOTIDE SEQUENCE</scope>
</reference>
<evidence type="ECO:0000313" key="3">
    <source>
        <dbReference type="Proteomes" id="UP001174909"/>
    </source>
</evidence>
<accession>A0AA35X3U7</accession>
<feature type="domain" description="Piwi" evidence="1">
    <location>
        <begin position="58"/>
        <end position="281"/>
    </location>
</feature>
<dbReference type="Gene3D" id="3.30.420.10">
    <property type="entry name" value="Ribonuclease H-like superfamily/Ribonuclease H"/>
    <property type="match status" value="1"/>
</dbReference>
<dbReference type="InterPro" id="IPR003165">
    <property type="entry name" value="Piwi"/>
</dbReference>
<dbReference type="CDD" id="cd04658">
    <property type="entry name" value="Piwi_piwi-like_Euk"/>
    <property type="match status" value="1"/>
</dbReference>
<evidence type="ECO:0000313" key="2">
    <source>
        <dbReference type="EMBL" id="CAI8044393.1"/>
    </source>
</evidence>
<keyword evidence="3" id="KW-1185">Reference proteome</keyword>
<comment type="caution">
    <text evidence="2">The sequence shown here is derived from an EMBL/GenBank/DDBJ whole genome shotgun (WGS) entry which is preliminary data.</text>
</comment>
<sequence length="295" mass="33686">MVGLSFFVTNISAKKCKSVHIIDGRWRQRNKRPRWVTFPSQMLGMVCLSFCLLQKNLMIVGIDVYHDAVLGKSRSITGFVASTNPHMTRWYSRVAIQGPQQELVDGLKLCFRAALQKYHQENGGLPERIIVYRDGVGDGMMHTVAQYEVPQMTSCFTDLFGESYQPKMAVVVVQKRISTRIFCRSPRTGLENPPPGTVVDHTITRRGIYDFFLVSQKVRQGTVTPTHYTVVHDSSTLKPDHMQRMAYKMTHMYYNWPGTIRVPAPCQYAHKLAFLVGQSLHKDPALELADRLFFL</sequence>
<dbReference type="FunFam" id="3.30.420.10:FF:000014">
    <property type="entry name" value="Piwi-like RNA-mediated gene silencing 1"/>
    <property type="match status" value="1"/>
</dbReference>